<reference evidence="3" key="1">
    <citation type="journal article" date="2019" name="Nat. Commun.">
        <title>The genome of broomcorn millet.</title>
        <authorList>
            <person name="Zou C."/>
            <person name="Miki D."/>
            <person name="Li D."/>
            <person name="Tang Q."/>
            <person name="Xiao L."/>
            <person name="Rajput S."/>
            <person name="Deng P."/>
            <person name="Jia W."/>
            <person name="Huang R."/>
            <person name="Zhang M."/>
            <person name="Sun Y."/>
            <person name="Hu J."/>
            <person name="Fu X."/>
            <person name="Schnable P.S."/>
            <person name="Li F."/>
            <person name="Zhang H."/>
            <person name="Feng B."/>
            <person name="Zhu X."/>
            <person name="Liu R."/>
            <person name="Schnable J.C."/>
            <person name="Zhu J.-K."/>
            <person name="Zhang H."/>
        </authorList>
    </citation>
    <scope>NUCLEOTIDE SEQUENCE [LARGE SCALE GENOMIC DNA]</scope>
</reference>
<dbReference type="PANTHER" id="PTHR34145:SF56">
    <property type="entry name" value="F-BOX DOMAIN-CONTAINING PROTEIN"/>
    <property type="match status" value="1"/>
</dbReference>
<organism evidence="2 3">
    <name type="scientific">Panicum miliaceum</name>
    <name type="common">Proso millet</name>
    <name type="synonym">Broomcorn millet</name>
    <dbReference type="NCBI Taxonomy" id="4540"/>
    <lineage>
        <taxon>Eukaryota</taxon>
        <taxon>Viridiplantae</taxon>
        <taxon>Streptophyta</taxon>
        <taxon>Embryophyta</taxon>
        <taxon>Tracheophyta</taxon>
        <taxon>Spermatophyta</taxon>
        <taxon>Magnoliopsida</taxon>
        <taxon>Liliopsida</taxon>
        <taxon>Poales</taxon>
        <taxon>Poaceae</taxon>
        <taxon>PACMAD clade</taxon>
        <taxon>Panicoideae</taxon>
        <taxon>Panicodae</taxon>
        <taxon>Paniceae</taxon>
        <taxon>Panicinae</taxon>
        <taxon>Panicum</taxon>
        <taxon>Panicum sect. Panicum</taxon>
    </lineage>
</organism>
<keyword evidence="3" id="KW-1185">Reference proteome</keyword>
<dbReference type="InterPro" id="IPR055357">
    <property type="entry name" value="LRR_At1g61320_AtMIF1"/>
</dbReference>
<feature type="domain" description="At1g61320/AtMIF1 LRR" evidence="1">
    <location>
        <begin position="31"/>
        <end position="94"/>
    </location>
</feature>
<dbReference type="Pfam" id="PF23622">
    <property type="entry name" value="LRR_At1g61320_AtMIF1"/>
    <property type="match status" value="1"/>
</dbReference>
<protein>
    <recommendedName>
        <fullName evidence="1">At1g61320/AtMIF1 LRR domain-containing protein</fullName>
    </recommendedName>
</protein>
<proteinExistence type="predicted"/>
<dbReference type="EMBL" id="PQIB02000011">
    <property type="protein sequence ID" value="RLM84341.1"/>
    <property type="molecule type" value="Genomic_DNA"/>
</dbReference>
<dbReference type="PANTHER" id="PTHR34145">
    <property type="entry name" value="OS02G0105600 PROTEIN"/>
    <property type="match status" value="1"/>
</dbReference>
<dbReference type="AlphaFoldDB" id="A0A3L6QMQ3"/>
<comment type="caution">
    <text evidence="2">The sequence shown here is derived from an EMBL/GenBank/DDBJ whole genome shotgun (WGS) entry which is preliminary data.</text>
</comment>
<evidence type="ECO:0000313" key="2">
    <source>
        <dbReference type="EMBL" id="RLM84341.1"/>
    </source>
</evidence>
<dbReference type="InterPro" id="IPR053772">
    <property type="entry name" value="At1g61320/At1g61330-like"/>
</dbReference>
<sequence length="175" mass="19241">MAISALELRGSTLRPPLLSAASCVVALLCLLQGAAVRHGRAMTSTPSLHSKFHQLKHLNIRIPGETHGPVYDYFSLALFLDASPCLETLILRIHIAGFYPAKSLLELACYVLETATSLERLELGTTYCPYGFHNNNHANCYLVAIRTYIDKKVPSTVRLDVRGPCTGSRGFRILS</sequence>
<evidence type="ECO:0000313" key="3">
    <source>
        <dbReference type="Proteomes" id="UP000275267"/>
    </source>
</evidence>
<evidence type="ECO:0000259" key="1">
    <source>
        <dbReference type="Pfam" id="PF23622"/>
    </source>
</evidence>
<name>A0A3L6QMQ3_PANMI</name>
<dbReference type="OrthoDB" id="673243at2759"/>
<gene>
    <name evidence="2" type="ORF">C2845_PM04G20350</name>
</gene>
<accession>A0A3L6QMQ3</accession>
<dbReference type="Proteomes" id="UP000275267">
    <property type="component" value="Unassembled WGS sequence"/>
</dbReference>
<dbReference type="STRING" id="4540.A0A3L6QMQ3"/>